<keyword evidence="1" id="KW-1133">Transmembrane helix</keyword>
<proteinExistence type="predicted"/>
<protein>
    <submittedName>
        <fullName evidence="2">Phage holin family protein</fullName>
    </submittedName>
</protein>
<gene>
    <name evidence="2" type="ORF">MUN76_04060</name>
</gene>
<reference evidence="2 3" key="1">
    <citation type="submission" date="2022-04" db="EMBL/GenBank/DDBJ databases">
        <title>Leucobacter sp. isolated from rhizosphere of onion.</title>
        <authorList>
            <person name="Won M."/>
            <person name="Lee C.-M."/>
            <person name="Woen H.-Y."/>
            <person name="Kwon S.-W."/>
        </authorList>
    </citation>
    <scope>NUCLEOTIDE SEQUENCE [LARGE SCALE GENOMIC DNA]</scope>
    <source>
        <strain evidence="2 3">H25R-14</strain>
    </source>
</reference>
<accession>A0ABY4FYG1</accession>
<dbReference type="Proteomes" id="UP000831775">
    <property type="component" value="Chromosome"/>
</dbReference>
<evidence type="ECO:0000256" key="1">
    <source>
        <dbReference type="SAM" id="Phobius"/>
    </source>
</evidence>
<sequence>MRLLFQVLSQLVLAAIALIIVHLSLPGVEVSVSGFLVAIAVFTIAHAILGPFVLNLAQRYAAPLAGGVGLIATLLALWVATLFPGGISIHGLQAWILAPIIVWFVTALGGWLFMAFVIDKWLKRRAARKLLGSAQA</sequence>
<dbReference type="EMBL" id="CP095043">
    <property type="protein sequence ID" value="UOQ61154.1"/>
    <property type="molecule type" value="Genomic_DNA"/>
</dbReference>
<keyword evidence="1" id="KW-0812">Transmembrane</keyword>
<dbReference type="RefSeq" id="WP_244687378.1">
    <property type="nucleotide sequence ID" value="NZ_CP095043.1"/>
</dbReference>
<keyword evidence="1" id="KW-0472">Membrane</keyword>
<feature type="transmembrane region" description="Helical" evidence="1">
    <location>
        <begin position="95"/>
        <end position="118"/>
    </location>
</feature>
<name>A0ABY4FYG1_9MICO</name>
<evidence type="ECO:0000313" key="2">
    <source>
        <dbReference type="EMBL" id="UOQ61154.1"/>
    </source>
</evidence>
<evidence type="ECO:0000313" key="3">
    <source>
        <dbReference type="Proteomes" id="UP000831775"/>
    </source>
</evidence>
<feature type="transmembrane region" description="Helical" evidence="1">
    <location>
        <begin position="61"/>
        <end position="83"/>
    </location>
</feature>
<feature type="transmembrane region" description="Helical" evidence="1">
    <location>
        <begin position="33"/>
        <end position="54"/>
    </location>
</feature>
<organism evidence="2 3">
    <name type="scientific">Leucobacter rhizosphaerae</name>
    <dbReference type="NCBI Taxonomy" id="2932245"/>
    <lineage>
        <taxon>Bacteria</taxon>
        <taxon>Bacillati</taxon>
        <taxon>Actinomycetota</taxon>
        <taxon>Actinomycetes</taxon>
        <taxon>Micrococcales</taxon>
        <taxon>Microbacteriaceae</taxon>
        <taxon>Leucobacter</taxon>
    </lineage>
</organism>
<keyword evidence="3" id="KW-1185">Reference proteome</keyword>